<feature type="compositionally biased region" description="Polar residues" evidence="1">
    <location>
        <begin position="844"/>
        <end position="860"/>
    </location>
</feature>
<dbReference type="PANTHER" id="PTHR38406:SF1">
    <property type="entry name" value="TRANSCRIPTIONAL REPRESSOR OPI1"/>
    <property type="match status" value="1"/>
</dbReference>
<evidence type="ECO:0000313" key="2">
    <source>
        <dbReference type="EMBL" id="KAE8247412.1"/>
    </source>
</evidence>
<evidence type="ECO:0008006" key="4">
    <source>
        <dbReference type="Google" id="ProtNLM"/>
    </source>
</evidence>
<feature type="region of interest" description="Disordered" evidence="1">
    <location>
        <begin position="427"/>
        <end position="510"/>
    </location>
</feature>
<dbReference type="GO" id="GO:0005634">
    <property type="term" value="C:nucleus"/>
    <property type="evidence" value="ECO:0007669"/>
    <property type="project" value="TreeGrafter"/>
</dbReference>
<sequence length="1123" mass="115855">MIHPHPAAGQMTNPSNESRRPSDGSARSHNTNTQPPPLPSPHSTPTQPNYHHSHHGHQGNQQPPPLPPTMASQAAIENWHVYRAATDPTNAFAKNNPATATHDDPYDDAPTPAETVVYSPPGTPINYTAIDTDDEDVRIAVTALGSMRALSGSNSSLHQQQQHQQQQQQHGYSHNAGAGAVVPMSLGSAGSRRPSIRDRALSTSSAGHSNPNSHSSGSHTQHQHSGGTNSSSGKRDRTISQHSGSSGGGKQILLGGLPSGISAGASSRSTILGHMPPPPGPSSIGPSSMGPSSMSSSASYMAPSSRVSSHFSSSSTMSSAFSTPMSTPATEHTYLSGSGPNAPSLLTADGPAPYRPLRPQASAGDLPFRSGSGSSGEIKMKGKGRESPASSGGRVERITLPPPSSFAKPPSSPMCSSFGSASTALYSGPLPPVSQSRRRNTSAISRMSSTSALTSSTSKPGIPSIVRPLEDTDMMPPPASTTVSSSSASRSSISKAASMASLRMKKGEEGVPSMMDVARRGGGAADAFGQTKGSGLRSMLVEAGVAAGGLSAAMSNESMKSLKYCLHWLQYATARIEHQITILRDTMVKLNHGELDLNSPAVQNLTMIKGDVVTTIKGVVDVIGKYAGIALPEQARRSVKGFVLSLPARWASVNRIQTPVAVPVGGAGVRRSSFGGSPASPSFGAQFAQGQDGSSGSGSRGASAAFSSTESALQIHETSQAANRIITLAVESLDILRNVTIVFGESLDRADVWVERLRAVGLRRKRMHEQQELDEAESAEAYMLQDQQWYPASGAAGRAQQQQQQQQQYLDSSVGSGSGSYRGNSPSPPPGSVQSGRQLAPSPSYDTSTSSMQHDTQSPARSAVHWELARGAAMVARASSPSAESVVSMATTASSSKRRRTIGSANGGAIVPNRNRSSHSPGDVEEYERGSGAGSSQSQSASLGGARGERLNLSMTPTVRTPAGSDDEGGPGGGGGSSSMRGVAAYPSNAGGLGYRSSRSSISYAGLSSPPYAGKVSPVPVYNQHQHQHQQQQQPSNLGGAQPGGFQFKARSNSIHVGAHHHPNASTPAHRRVGITTKGVGGSGGQGGSGSGSGSGSGGRSKRNGGRSGGNTPASYPQALYPE</sequence>
<feature type="compositionally biased region" description="Low complexity" evidence="1">
    <location>
        <begin position="158"/>
        <end position="170"/>
    </location>
</feature>
<dbReference type="InterPro" id="IPR013927">
    <property type="entry name" value="TF_Opi1_Ccg-8"/>
</dbReference>
<feature type="region of interest" description="Disordered" evidence="1">
    <location>
        <begin position="877"/>
        <end position="1123"/>
    </location>
</feature>
<accession>A0A8X7MTN2</accession>
<dbReference type="GO" id="GO:0006357">
    <property type="term" value="P:regulation of transcription by RNA polymerase II"/>
    <property type="evidence" value="ECO:0007669"/>
    <property type="project" value="TreeGrafter"/>
</dbReference>
<feature type="compositionally biased region" description="Low complexity" evidence="1">
    <location>
        <begin position="480"/>
        <end position="501"/>
    </location>
</feature>
<feature type="region of interest" description="Disordered" evidence="1">
    <location>
        <begin position="1"/>
        <end position="70"/>
    </location>
</feature>
<dbReference type="PANTHER" id="PTHR38406">
    <property type="entry name" value="TRANSCRIPTIONAL REPRESSOR OPI1"/>
    <property type="match status" value="1"/>
</dbReference>
<reference evidence="2" key="2">
    <citation type="journal article" date="2019" name="IMA Fungus">
        <title>Genome sequencing and comparison of five Tilletia species to identify candidate genes for the detection of regulated species infecting wheat.</title>
        <authorList>
            <person name="Nguyen H.D.T."/>
            <person name="Sultana T."/>
            <person name="Kesanakurti P."/>
            <person name="Hambleton S."/>
        </authorList>
    </citation>
    <scope>NUCLEOTIDE SEQUENCE</scope>
    <source>
        <strain evidence="2">DAOMC 236426</strain>
    </source>
</reference>
<evidence type="ECO:0000256" key="1">
    <source>
        <dbReference type="SAM" id="MobiDB-lite"/>
    </source>
</evidence>
<proteinExistence type="predicted"/>
<keyword evidence="3" id="KW-1185">Reference proteome</keyword>
<dbReference type="GO" id="GO:0005783">
    <property type="term" value="C:endoplasmic reticulum"/>
    <property type="evidence" value="ECO:0007669"/>
    <property type="project" value="TreeGrafter"/>
</dbReference>
<dbReference type="GO" id="GO:0008654">
    <property type="term" value="P:phospholipid biosynthetic process"/>
    <property type="evidence" value="ECO:0007669"/>
    <property type="project" value="TreeGrafter"/>
</dbReference>
<feature type="compositionally biased region" description="Gly residues" evidence="1">
    <location>
        <begin position="1079"/>
        <end position="1099"/>
    </location>
</feature>
<name>A0A8X7MTN2_9BASI</name>
<gene>
    <name evidence="2" type="ORF">A4X06_0g4477</name>
</gene>
<feature type="compositionally biased region" description="Low complexity" evidence="1">
    <location>
        <begin position="800"/>
        <end position="825"/>
    </location>
</feature>
<feature type="region of interest" description="Disordered" evidence="1">
    <location>
        <begin position="673"/>
        <end position="703"/>
    </location>
</feature>
<feature type="region of interest" description="Disordered" evidence="1">
    <location>
        <begin position="793"/>
        <end position="863"/>
    </location>
</feature>
<feature type="compositionally biased region" description="Low complexity" evidence="1">
    <location>
        <begin position="282"/>
        <end position="330"/>
    </location>
</feature>
<dbReference type="EMBL" id="LWDE02000471">
    <property type="protein sequence ID" value="KAE8247412.1"/>
    <property type="molecule type" value="Genomic_DNA"/>
</dbReference>
<protein>
    <recommendedName>
        <fullName evidence="4">Opi1-domain-containing protein</fullName>
    </recommendedName>
</protein>
<dbReference type="AlphaFoldDB" id="A0A8X7MTN2"/>
<comment type="caution">
    <text evidence="2">The sequence shown here is derived from an EMBL/GenBank/DDBJ whole genome shotgun (WGS) entry which is preliminary data.</text>
</comment>
<feature type="compositionally biased region" description="Low complexity" evidence="1">
    <location>
        <begin position="882"/>
        <end position="895"/>
    </location>
</feature>
<feature type="compositionally biased region" description="Polar residues" evidence="1">
    <location>
        <begin position="90"/>
        <end position="99"/>
    </location>
</feature>
<dbReference type="Pfam" id="PF08618">
    <property type="entry name" value="Opi1"/>
    <property type="match status" value="1"/>
</dbReference>
<feature type="region of interest" description="Disordered" evidence="1">
    <location>
        <begin position="150"/>
        <end position="414"/>
    </location>
</feature>
<dbReference type="GO" id="GO:0030968">
    <property type="term" value="P:endoplasmic reticulum unfolded protein response"/>
    <property type="evidence" value="ECO:0007669"/>
    <property type="project" value="TreeGrafter"/>
</dbReference>
<dbReference type="GO" id="GO:0003714">
    <property type="term" value="F:transcription corepressor activity"/>
    <property type="evidence" value="ECO:0007669"/>
    <property type="project" value="InterPro"/>
</dbReference>
<evidence type="ECO:0000313" key="3">
    <source>
        <dbReference type="Proteomes" id="UP000077684"/>
    </source>
</evidence>
<organism evidence="2 3">
    <name type="scientific">Tilletia controversa</name>
    <name type="common">dwarf bunt fungus</name>
    <dbReference type="NCBI Taxonomy" id="13291"/>
    <lineage>
        <taxon>Eukaryota</taxon>
        <taxon>Fungi</taxon>
        <taxon>Dikarya</taxon>
        <taxon>Basidiomycota</taxon>
        <taxon>Ustilaginomycotina</taxon>
        <taxon>Exobasidiomycetes</taxon>
        <taxon>Tilletiales</taxon>
        <taxon>Tilletiaceae</taxon>
        <taxon>Tilletia</taxon>
    </lineage>
</organism>
<feature type="compositionally biased region" description="Low complexity" evidence="1">
    <location>
        <begin position="204"/>
        <end position="228"/>
    </location>
</feature>
<feature type="compositionally biased region" description="Low complexity" evidence="1">
    <location>
        <begin position="673"/>
        <end position="692"/>
    </location>
</feature>
<feature type="region of interest" description="Disordered" evidence="1">
    <location>
        <begin position="90"/>
        <end position="120"/>
    </location>
</feature>
<feature type="compositionally biased region" description="Low complexity" evidence="1">
    <location>
        <begin position="934"/>
        <end position="944"/>
    </location>
</feature>
<reference evidence="2" key="1">
    <citation type="submission" date="2016-04" db="EMBL/GenBank/DDBJ databases">
        <authorList>
            <person name="Nguyen H.D."/>
            <person name="Samba Siva P."/>
            <person name="Cullis J."/>
            <person name="Levesque C.A."/>
            <person name="Hambleton S."/>
        </authorList>
    </citation>
    <scope>NUCLEOTIDE SEQUENCE</scope>
    <source>
        <strain evidence="2">DAOMC 236426</strain>
    </source>
</reference>
<feature type="compositionally biased region" description="Low complexity" evidence="1">
    <location>
        <begin position="445"/>
        <end position="458"/>
    </location>
</feature>
<dbReference type="Proteomes" id="UP000077684">
    <property type="component" value="Unassembled WGS sequence"/>
</dbReference>
<feature type="compositionally biased region" description="Basic residues" evidence="1">
    <location>
        <begin position="1058"/>
        <end position="1073"/>
    </location>
</feature>